<dbReference type="GO" id="GO:0006357">
    <property type="term" value="P:regulation of transcription by RNA polymerase II"/>
    <property type="evidence" value="ECO:0007669"/>
    <property type="project" value="TreeGrafter"/>
</dbReference>
<protein>
    <submittedName>
        <fullName evidence="5">Uncharacterized protein</fullName>
    </submittedName>
</protein>
<keyword evidence="3" id="KW-0479">Metal-binding</keyword>
<dbReference type="GO" id="GO:0031490">
    <property type="term" value="F:chromatin DNA binding"/>
    <property type="evidence" value="ECO:0007669"/>
    <property type="project" value="TreeGrafter"/>
</dbReference>
<evidence type="ECO:0000256" key="3">
    <source>
        <dbReference type="ARBA" id="ARBA00022723"/>
    </source>
</evidence>
<organism evidence="5 6">
    <name type="scientific">Lactuca saligna</name>
    <name type="common">Willowleaf lettuce</name>
    <dbReference type="NCBI Taxonomy" id="75948"/>
    <lineage>
        <taxon>Eukaryota</taxon>
        <taxon>Viridiplantae</taxon>
        <taxon>Streptophyta</taxon>
        <taxon>Embryophyta</taxon>
        <taxon>Tracheophyta</taxon>
        <taxon>Spermatophyta</taxon>
        <taxon>Magnoliopsida</taxon>
        <taxon>eudicotyledons</taxon>
        <taxon>Gunneridae</taxon>
        <taxon>Pentapetalae</taxon>
        <taxon>asterids</taxon>
        <taxon>campanulids</taxon>
        <taxon>Asterales</taxon>
        <taxon>Asteraceae</taxon>
        <taxon>Cichorioideae</taxon>
        <taxon>Cichorieae</taxon>
        <taxon>Lactucinae</taxon>
        <taxon>Lactuca</taxon>
    </lineage>
</organism>
<accession>A0AA35VJM1</accession>
<dbReference type="GO" id="GO:0000785">
    <property type="term" value="C:chromatin"/>
    <property type="evidence" value="ECO:0007669"/>
    <property type="project" value="TreeGrafter"/>
</dbReference>
<comment type="similarity">
    <text evidence="2">Belongs to the JARID1 histone demethylase family.</text>
</comment>
<evidence type="ECO:0000256" key="1">
    <source>
        <dbReference type="ARBA" id="ARBA00004123"/>
    </source>
</evidence>
<comment type="subcellular location">
    <subcellularLocation>
        <location evidence="1">Nucleus</location>
    </subcellularLocation>
</comment>
<sequence>MSIDSKSYPKFVREVEKHLILPLTLPQSVSSSSHPYCQVKQKIDFKPNDDQKVQYSIYILHVLFLFLKHVNEQHMKEIAIESRIQVTAVKHQFLTCIEAALLVIITFAFNVVGNCEMATLKETKEEVIIEPNDPGPEYLHGNPKGFRNAWKKTCYVEKAAEDPAPKEKQTHDWNSLVDGSILCPPKKHGWLWLWDFRVDAHKVT</sequence>
<evidence type="ECO:0000313" key="6">
    <source>
        <dbReference type="Proteomes" id="UP001177003"/>
    </source>
</evidence>
<evidence type="ECO:0000256" key="2">
    <source>
        <dbReference type="ARBA" id="ARBA00006801"/>
    </source>
</evidence>
<dbReference type="InterPro" id="IPR045109">
    <property type="entry name" value="LSDs-like"/>
</dbReference>
<dbReference type="GO" id="GO:0032454">
    <property type="term" value="F:histone H3K9 demethylase activity"/>
    <property type="evidence" value="ECO:0007669"/>
    <property type="project" value="InterPro"/>
</dbReference>
<dbReference type="GO" id="GO:0046872">
    <property type="term" value="F:metal ion binding"/>
    <property type="evidence" value="ECO:0007669"/>
    <property type="project" value="UniProtKB-KW"/>
</dbReference>
<gene>
    <name evidence="5" type="ORF">LSALG_LOCUS10478</name>
</gene>
<proteinExistence type="inferred from homology"/>
<name>A0AA35VJM1_LACSI</name>
<dbReference type="EMBL" id="OX465077">
    <property type="protein sequence ID" value="CAI9270143.1"/>
    <property type="molecule type" value="Genomic_DNA"/>
</dbReference>
<keyword evidence="6" id="KW-1185">Reference proteome</keyword>
<dbReference type="GO" id="GO:0003712">
    <property type="term" value="F:transcription coregulator activity"/>
    <property type="evidence" value="ECO:0007669"/>
    <property type="project" value="TreeGrafter"/>
</dbReference>
<dbReference type="Proteomes" id="UP001177003">
    <property type="component" value="Chromosome 1"/>
</dbReference>
<dbReference type="AlphaFoldDB" id="A0AA35VJM1"/>
<reference evidence="5" key="1">
    <citation type="submission" date="2023-04" db="EMBL/GenBank/DDBJ databases">
        <authorList>
            <person name="Vijverberg K."/>
            <person name="Xiong W."/>
            <person name="Schranz E."/>
        </authorList>
    </citation>
    <scope>NUCLEOTIDE SEQUENCE</scope>
</reference>
<evidence type="ECO:0000256" key="4">
    <source>
        <dbReference type="ARBA" id="ARBA00023242"/>
    </source>
</evidence>
<dbReference type="PANTHER" id="PTHR12549:SF11">
    <property type="entry name" value="LYSINE-SPECIFIC DEMETHYLASE JMJ25"/>
    <property type="match status" value="1"/>
</dbReference>
<keyword evidence="4" id="KW-0539">Nucleus</keyword>
<evidence type="ECO:0000313" key="5">
    <source>
        <dbReference type="EMBL" id="CAI9270143.1"/>
    </source>
</evidence>
<dbReference type="GO" id="GO:0000118">
    <property type="term" value="C:histone deacetylase complex"/>
    <property type="evidence" value="ECO:0007669"/>
    <property type="project" value="TreeGrafter"/>
</dbReference>
<dbReference type="PANTHER" id="PTHR12549">
    <property type="entry name" value="JMJC DOMAIN-CONTAINING HISTONE DEMETHYLATION PROTEIN"/>
    <property type="match status" value="1"/>
</dbReference>